<dbReference type="SUPFAM" id="SSF51905">
    <property type="entry name" value="FAD/NAD(P)-binding domain"/>
    <property type="match status" value="1"/>
</dbReference>
<dbReference type="Pfam" id="PF13450">
    <property type="entry name" value="NAD_binding_8"/>
    <property type="match status" value="1"/>
</dbReference>
<dbReference type="Gene3D" id="3.90.660.10">
    <property type="match status" value="1"/>
</dbReference>
<evidence type="ECO:0000313" key="1">
    <source>
        <dbReference type="EMBL" id="KAJ4758967.1"/>
    </source>
</evidence>
<dbReference type="InterPro" id="IPR036188">
    <property type="entry name" value="FAD/NAD-bd_sf"/>
</dbReference>
<evidence type="ECO:0000313" key="2">
    <source>
        <dbReference type="Proteomes" id="UP001140206"/>
    </source>
</evidence>
<keyword evidence="2" id="KW-1185">Reference proteome</keyword>
<dbReference type="Proteomes" id="UP001140206">
    <property type="component" value="Chromosome 4"/>
</dbReference>
<comment type="caution">
    <text evidence="1">The sequence shown here is derived from an EMBL/GenBank/DDBJ whole genome shotgun (WGS) entry which is preliminary data.</text>
</comment>
<name>A0AAV8CWT1_9POAL</name>
<protein>
    <submittedName>
        <fullName evidence="1">FAD/NAD(P)-binding oxidoreductase family protein</fullName>
    </submittedName>
</protein>
<accession>A0AAV8CWT1</accession>
<dbReference type="Gene3D" id="3.50.50.60">
    <property type="entry name" value="FAD/NAD(P)-binding domain"/>
    <property type="match status" value="1"/>
</dbReference>
<reference evidence="1" key="1">
    <citation type="submission" date="2022-08" db="EMBL/GenBank/DDBJ databases">
        <authorList>
            <person name="Marques A."/>
        </authorList>
    </citation>
    <scope>NUCLEOTIDE SEQUENCE</scope>
    <source>
        <strain evidence="1">RhyPub2mFocal</strain>
        <tissue evidence="1">Leaves</tissue>
    </source>
</reference>
<dbReference type="EMBL" id="JAMFTS010000004">
    <property type="protein sequence ID" value="KAJ4758967.1"/>
    <property type="molecule type" value="Genomic_DNA"/>
</dbReference>
<dbReference type="PANTHER" id="PTHR16128">
    <property type="entry name" value="FAD/NAD(P)-BINDING OXIDOREDUCTASE FAMILY PROTEIN"/>
    <property type="match status" value="1"/>
</dbReference>
<dbReference type="AlphaFoldDB" id="A0AAV8CWT1"/>
<dbReference type="PANTHER" id="PTHR16128:SF5">
    <property type="entry name" value="FAD_NAD(P)-BINDING OXIDOREDUCTASE FAMILY PROTEIN"/>
    <property type="match status" value="1"/>
</dbReference>
<sequence length="473" mass="51205">MTFASLESGVMNRCSKGREISAYVPGLMIEGVNVLSISTSLLDLLVRPLANPGVGPLQTTGSKEREVLHVTPLFTTRCNNHCSDFRRALYTQRSLLITSLSLSLSRAQMANSGMAKIAVVGSGISGAVCASILASKGISVTIFESGRGPGGRMSNRRERMEDGTELCFDHGVPYFTTSHDEVVKMVKSWESRGLVAEWDVKFGAFDKRTNKLVEFEKDNTTKYVGVPTMNSICKALCQGDGVEAKFGVTVGKLNWIQDRTSWSLIGLDGKELGQFDGVVASDKNLVSPRFSEVHGIPPPLDVSPYRGFSVLSQGIPVQACFALMLAFSEPLSSVQAKGISFQNSDILRYAFCDSSKPSRSFIPPNGQSWVLHSTSEYAASVIEKSGLKKPSNEILSKVADELFQEFKATGLNIPKPLFMKAHRWGSAFPALAISPEEKCLWDNDTKLAICGDFCVSPNVEGAILSGIAAASKF</sequence>
<proteinExistence type="predicted"/>
<organism evidence="1 2">
    <name type="scientific">Rhynchospora pubera</name>
    <dbReference type="NCBI Taxonomy" id="906938"/>
    <lineage>
        <taxon>Eukaryota</taxon>
        <taxon>Viridiplantae</taxon>
        <taxon>Streptophyta</taxon>
        <taxon>Embryophyta</taxon>
        <taxon>Tracheophyta</taxon>
        <taxon>Spermatophyta</taxon>
        <taxon>Magnoliopsida</taxon>
        <taxon>Liliopsida</taxon>
        <taxon>Poales</taxon>
        <taxon>Cyperaceae</taxon>
        <taxon>Cyperoideae</taxon>
        <taxon>Rhynchosporeae</taxon>
        <taxon>Rhynchospora</taxon>
    </lineage>
</organism>
<gene>
    <name evidence="1" type="ORF">LUZ62_069342</name>
</gene>